<dbReference type="eggNOG" id="COG2195">
    <property type="taxonomic scope" value="Bacteria"/>
</dbReference>
<dbReference type="InterPro" id="IPR001160">
    <property type="entry name" value="Peptidase_M20C"/>
</dbReference>
<dbReference type="Gene3D" id="3.40.630.10">
    <property type="entry name" value="Zn peptidases"/>
    <property type="match status" value="2"/>
</dbReference>
<dbReference type="FunFam" id="3.40.630.10:FF:000015">
    <property type="entry name" value="Aminoacyl-histidine dipeptidase PepD"/>
    <property type="match status" value="1"/>
</dbReference>
<dbReference type="EC" id="3.4.13.18" evidence="10"/>
<dbReference type="EMBL" id="AJJU01000037">
    <property type="protein sequence ID" value="EID72400.1"/>
    <property type="molecule type" value="Genomic_DNA"/>
</dbReference>
<evidence type="ECO:0000256" key="11">
    <source>
        <dbReference type="ARBA" id="ARBA00044252"/>
    </source>
</evidence>
<feature type="domain" description="Peptidase M20 dimerisation" evidence="18">
    <location>
        <begin position="234"/>
        <end position="321"/>
    </location>
</feature>
<keyword evidence="7" id="KW-0482">Metalloprotease</keyword>
<evidence type="ECO:0000256" key="3">
    <source>
        <dbReference type="ARBA" id="ARBA00022670"/>
    </source>
</evidence>
<evidence type="ECO:0000256" key="8">
    <source>
        <dbReference type="ARBA" id="ARBA00023285"/>
    </source>
</evidence>
<evidence type="ECO:0000256" key="17">
    <source>
        <dbReference type="ARBA" id="ARBA00078074"/>
    </source>
</evidence>
<dbReference type="FunFam" id="3.40.630.10:FF:000018">
    <property type="entry name" value="Aminoacyl-histidine dipeptidase PepD"/>
    <property type="match status" value="1"/>
</dbReference>
<dbReference type="NCBIfam" id="TIGR01893">
    <property type="entry name" value="aa-his-dipept"/>
    <property type="match status" value="1"/>
</dbReference>
<dbReference type="STRING" id="946077.W5A_12871"/>
<keyword evidence="20" id="KW-1185">Reference proteome</keyword>
<dbReference type="GO" id="GO:0046872">
    <property type="term" value="F:metal ion binding"/>
    <property type="evidence" value="ECO:0007669"/>
    <property type="project" value="UniProtKB-KW"/>
</dbReference>
<evidence type="ECO:0000256" key="15">
    <source>
        <dbReference type="ARBA" id="ARBA00076004"/>
    </source>
</evidence>
<dbReference type="SUPFAM" id="SSF53187">
    <property type="entry name" value="Zn-dependent exopeptidases"/>
    <property type="match status" value="1"/>
</dbReference>
<keyword evidence="5" id="KW-0378">Hydrolase</keyword>
<comment type="similarity">
    <text evidence="12">Belongs to the peptidase M20C family.</text>
</comment>
<dbReference type="Proteomes" id="UP000005938">
    <property type="component" value="Unassembled WGS sequence"/>
</dbReference>
<evidence type="ECO:0000256" key="5">
    <source>
        <dbReference type="ARBA" id="ARBA00022801"/>
    </source>
</evidence>
<dbReference type="InterPro" id="IPR011650">
    <property type="entry name" value="Peptidase_M20_dimer"/>
</dbReference>
<evidence type="ECO:0000259" key="18">
    <source>
        <dbReference type="Pfam" id="PF07687"/>
    </source>
</evidence>
<evidence type="ECO:0000256" key="4">
    <source>
        <dbReference type="ARBA" id="ARBA00022723"/>
    </source>
</evidence>
<dbReference type="InterPro" id="IPR002933">
    <property type="entry name" value="Peptidase_M20"/>
</dbReference>
<name>I0W7N4_9FLAO</name>
<evidence type="ECO:0000256" key="1">
    <source>
        <dbReference type="ARBA" id="ARBA00001941"/>
    </source>
</evidence>
<dbReference type="PANTHER" id="PTHR43501:SF1">
    <property type="entry name" value="CYTOSOL NON-SPECIFIC DIPEPTIDASE"/>
    <property type="match status" value="1"/>
</dbReference>
<evidence type="ECO:0000256" key="10">
    <source>
        <dbReference type="ARBA" id="ARBA00038976"/>
    </source>
</evidence>
<evidence type="ECO:0000256" key="14">
    <source>
        <dbReference type="ARBA" id="ARBA00075285"/>
    </source>
</evidence>
<dbReference type="Pfam" id="PF07687">
    <property type="entry name" value="M20_dimer"/>
    <property type="match status" value="1"/>
</dbReference>
<accession>I0W7N4</accession>
<evidence type="ECO:0000256" key="7">
    <source>
        <dbReference type="ARBA" id="ARBA00023049"/>
    </source>
</evidence>
<dbReference type="GO" id="GO:0005829">
    <property type="term" value="C:cytosol"/>
    <property type="evidence" value="ECO:0007669"/>
    <property type="project" value="TreeGrafter"/>
</dbReference>
<evidence type="ECO:0000313" key="19">
    <source>
        <dbReference type="EMBL" id="EID72400.1"/>
    </source>
</evidence>
<evidence type="ECO:0000313" key="20">
    <source>
        <dbReference type="Proteomes" id="UP000005938"/>
    </source>
</evidence>
<evidence type="ECO:0000256" key="6">
    <source>
        <dbReference type="ARBA" id="ARBA00022833"/>
    </source>
</evidence>
<dbReference type="CDD" id="cd03890">
    <property type="entry name" value="M20_pepD"/>
    <property type="match status" value="1"/>
</dbReference>
<comment type="cofactor">
    <cofactor evidence="2">
        <name>Zn(2+)</name>
        <dbReference type="ChEBI" id="CHEBI:29105"/>
    </cofactor>
</comment>
<evidence type="ECO:0000256" key="13">
    <source>
        <dbReference type="ARBA" id="ARBA00071271"/>
    </source>
</evidence>
<evidence type="ECO:0000256" key="12">
    <source>
        <dbReference type="ARBA" id="ARBA00061423"/>
    </source>
</evidence>
<proteinExistence type="inferred from homology"/>
<dbReference type="GO" id="GO:0070573">
    <property type="term" value="F:metallodipeptidase activity"/>
    <property type="evidence" value="ECO:0007669"/>
    <property type="project" value="TreeGrafter"/>
</dbReference>
<keyword evidence="4" id="KW-0479">Metal-binding</keyword>
<dbReference type="Pfam" id="PF01546">
    <property type="entry name" value="Peptidase_M20"/>
    <property type="match status" value="1"/>
</dbReference>
<dbReference type="PANTHER" id="PTHR43501">
    <property type="entry name" value="CYTOSOL NON-SPECIFIC DIPEPTIDASE"/>
    <property type="match status" value="1"/>
</dbReference>
<evidence type="ECO:0000256" key="2">
    <source>
        <dbReference type="ARBA" id="ARBA00001947"/>
    </source>
</evidence>
<protein>
    <recommendedName>
        <fullName evidence="13">Cytosol non-specific dipeptidase</fullName>
        <ecNumber evidence="10">3.4.13.18</ecNumber>
    </recommendedName>
    <alternativeName>
        <fullName evidence="16">Aminoacyl-histidine dipeptidase</fullName>
    </alternativeName>
    <alternativeName>
        <fullName evidence="15">Beta-alanyl-histidine dipeptidase</fullName>
    </alternativeName>
    <alternativeName>
        <fullName evidence="14">Carnosinase</fullName>
    </alternativeName>
    <alternativeName>
        <fullName evidence="11">Peptidase D</fullName>
    </alternativeName>
    <alternativeName>
        <fullName evidence="17">Xaa-His dipeptidase</fullName>
    </alternativeName>
</protein>
<comment type="catalytic activity">
    <reaction evidence="9">
        <text>Hydrolysis of dipeptides, preferentially hydrophobic dipeptides including prolyl amino acids.</text>
        <dbReference type="EC" id="3.4.13.18"/>
    </reaction>
</comment>
<dbReference type="GO" id="GO:0006508">
    <property type="term" value="P:proteolysis"/>
    <property type="evidence" value="ECO:0007669"/>
    <property type="project" value="UniProtKB-KW"/>
</dbReference>
<sequence>MGFNYLPLEKVSFKKGYICTLNNTKIMNTDIRQLSPQALWNKFADLNAVPRASKKEAKVIAFMVEFGKHLGLETIVDEVGNVIIKKPATSGMEKKKTVVMQSHLDMVHQKNADVTFDFATQGIEMYVDGDWVRARGTTLGADNGLGVATIMAILESKDIAHPPIEALFTIDEETGMTGAMGLQGGLLEGEILLNLDTEEDDEIDIGCAGGIDITAIRTYEEEEIPEEVVAYRITVKGLQGGHSGMDIHRGLGNANKIMNRLLFDGFESFGLRISEVDGGGLRNAIPRESFAIVVVDKVHHDAFAFEFNQLAQTIKKELKHTEPSLHISAEAVALPEQVMSLGVQEGITRALYAAHNGVYAMSTTMENLVETSNNIARVLIKNGTIHISCLTRSSVESAKMDLANALRAVFELCGCEVTFSGSYPGWTPNVGSPILKVLTSQYELLFNEEPKVVACHAGLECGILGQNYPEMDMISFGPTIKGAHSPDERASISSVQKFWTFVQEVLKAIPNKE</sequence>
<evidence type="ECO:0000256" key="16">
    <source>
        <dbReference type="ARBA" id="ARBA00077688"/>
    </source>
</evidence>
<comment type="caution">
    <text evidence="19">The sequence shown here is derived from an EMBL/GenBank/DDBJ whole genome shotgun (WGS) entry which is preliminary data.</text>
</comment>
<comment type="cofactor">
    <cofactor evidence="1">
        <name>Co(2+)</name>
        <dbReference type="ChEBI" id="CHEBI:48828"/>
    </cofactor>
</comment>
<evidence type="ECO:0000256" key="9">
    <source>
        <dbReference type="ARBA" id="ARBA00036421"/>
    </source>
</evidence>
<dbReference type="PRINTS" id="PR00934">
    <property type="entry name" value="XHISDIPTASE"/>
</dbReference>
<dbReference type="PIRSF" id="PIRSF016599">
    <property type="entry name" value="Xaa-His_dipept"/>
    <property type="match status" value="1"/>
</dbReference>
<keyword evidence="6" id="KW-0862">Zinc</keyword>
<gene>
    <name evidence="19" type="ORF">W5A_12871</name>
</gene>
<reference evidence="19 20" key="1">
    <citation type="journal article" date="2012" name="J. Bacteriol.">
        <title>Genome Sequence of the Halotolerant Bacterium Imtechella halotolerans K1T.</title>
        <authorList>
            <person name="Kumar S."/>
            <person name="Vikram S."/>
            <person name="Subramanian S."/>
            <person name="Raghava G.P."/>
            <person name="Pinnaka A.K."/>
        </authorList>
    </citation>
    <scope>NUCLEOTIDE SEQUENCE [LARGE SCALE GENOMIC DNA]</scope>
    <source>
        <strain evidence="19 20">K1</strain>
    </source>
</reference>
<organism evidence="19 20">
    <name type="scientific">Imtechella halotolerans K1</name>
    <dbReference type="NCBI Taxonomy" id="946077"/>
    <lineage>
        <taxon>Bacteria</taxon>
        <taxon>Pseudomonadati</taxon>
        <taxon>Bacteroidota</taxon>
        <taxon>Flavobacteriia</taxon>
        <taxon>Flavobacteriales</taxon>
        <taxon>Flavobacteriaceae</taxon>
        <taxon>Imtechella</taxon>
    </lineage>
</organism>
<keyword evidence="3" id="KW-0645">Protease</keyword>
<dbReference type="AlphaFoldDB" id="I0W7N4"/>
<dbReference type="PATRIC" id="fig|946077.3.peg.2601"/>
<keyword evidence="8" id="KW-0170">Cobalt</keyword>